<evidence type="ECO:0000313" key="4">
    <source>
        <dbReference type="Proteomes" id="UP001214576"/>
    </source>
</evidence>
<feature type="compositionally biased region" description="Pro residues" evidence="2">
    <location>
        <begin position="34"/>
        <end position="45"/>
    </location>
</feature>
<keyword evidence="4" id="KW-1185">Reference proteome</keyword>
<dbReference type="InterPro" id="IPR028237">
    <property type="entry name" value="PRR15"/>
</dbReference>
<evidence type="ECO:0000256" key="2">
    <source>
        <dbReference type="SAM" id="MobiDB-lite"/>
    </source>
</evidence>
<dbReference type="PANTHER" id="PTHR14581:SF4">
    <property type="entry name" value="PROLINE-RICH PROTEIN 15"/>
    <property type="match status" value="1"/>
</dbReference>
<comment type="caution">
    <text evidence="3">The sequence shown here is derived from an EMBL/GenBank/DDBJ whole genome shotgun (WGS) entry which is preliminary data.</text>
</comment>
<feature type="compositionally biased region" description="Low complexity" evidence="2">
    <location>
        <begin position="10"/>
        <end position="19"/>
    </location>
</feature>
<dbReference type="Proteomes" id="UP001214576">
    <property type="component" value="Unassembled WGS sequence"/>
</dbReference>
<feature type="compositionally biased region" description="Basic residues" evidence="2">
    <location>
        <begin position="84"/>
        <end position="99"/>
    </location>
</feature>
<sequence>MADGGGTGSSGSWWNSLTNSRKKNKEAAGGTQPPAQPAPGEPAPPVQDWTSSSRENQHPSLLGGAGEPHKLDKLGGEKSGNSRRNLKISRSGRFKEKRKNIRTRPPDFIVLETEVTIECSGSSRLKDALNIYSCGYDSTCSRISSHAFAVLPSVFLIPQARKPELILGSSFFLTHWLSSSNRSALKHNKSHSNDNVIWKTSRLSSIVQLISFPNQDMLKLDLVNHREQEDAGKSLEGSGAESTSKNSINSLMFTSMNQGCFHSNTSNSLELQFYVNLLLTEDKAKETRQNRETSTPKTDKQNKEDGK</sequence>
<gene>
    <name evidence="3" type="ORF">MG293_006457</name>
</gene>
<evidence type="ECO:0000313" key="3">
    <source>
        <dbReference type="EMBL" id="KAI4543663.1"/>
    </source>
</evidence>
<accession>A0AAD4UAW4</accession>
<feature type="compositionally biased region" description="Basic and acidic residues" evidence="2">
    <location>
        <begin position="297"/>
        <end position="307"/>
    </location>
</feature>
<comment type="similarity">
    <text evidence="1">Belongs to the PRR15 family.</text>
</comment>
<evidence type="ECO:0000256" key="1">
    <source>
        <dbReference type="ARBA" id="ARBA00010096"/>
    </source>
</evidence>
<dbReference type="PANTHER" id="PTHR14581">
    <property type="match status" value="1"/>
</dbReference>
<feature type="compositionally biased region" description="Basic and acidic residues" evidence="2">
    <location>
        <begin position="67"/>
        <end position="76"/>
    </location>
</feature>
<name>A0AAD4UAW4_OVIAM</name>
<dbReference type="Pfam" id="PF15321">
    <property type="entry name" value="ATAD4"/>
    <property type="match status" value="1"/>
</dbReference>
<dbReference type="EMBL" id="JAKZEL010000005">
    <property type="protein sequence ID" value="KAI4543663.1"/>
    <property type="molecule type" value="Genomic_DNA"/>
</dbReference>
<feature type="region of interest" description="Disordered" evidence="2">
    <location>
        <begin position="284"/>
        <end position="307"/>
    </location>
</feature>
<proteinExistence type="inferred from homology"/>
<protein>
    <recommendedName>
        <fullName evidence="5">Proline-rich protein 15</fullName>
    </recommendedName>
</protein>
<reference evidence="3" key="1">
    <citation type="submission" date="2022-03" db="EMBL/GenBank/DDBJ databases">
        <title>Genomic analyses of argali, domestic sheep and their hybrids provide insights into chromosomal evolution, heterosis and genetic basis of agronomic traits.</title>
        <authorList>
            <person name="Li M."/>
        </authorList>
    </citation>
    <scope>NUCLEOTIDE SEQUENCE</scope>
    <source>
        <strain evidence="3">CAU-MHL-2022a</strain>
        <tissue evidence="3">Skin</tissue>
    </source>
</reference>
<evidence type="ECO:0008006" key="5">
    <source>
        <dbReference type="Google" id="ProtNLM"/>
    </source>
</evidence>
<organism evidence="3 4">
    <name type="scientific">Ovis ammon polii</name>
    <dbReference type="NCBI Taxonomy" id="230172"/>
    <lineage>
        <taxon>Eukaryota</taxon>
        <taxon>Metazoa</taxon>
        <taxon>Chordata</taxon>
        <taxon>Craniata</taxon>
        <taxon>Vertebrata</taxon>
        <taxon>Euteleostomi</taxon>
        <taxon>Mammalia</taxon>
        <taxon>Eutheria</taxon>
        <taxon>Laurasiatheria</taxon>
        <taxon>Artiodactyla</taxon>
        <taxon>Ruminantia</taxon>
        <taxon>Pecora</taxon>
        <taxon>Bovidae</taxon>
        <taxon>Caprinae</taxon>
        <taxon>Ovis</taxon>
    </lineage>
</organism>
<feature type="region of interest" description="Disordered" evidence="2">
    <location>
        <begin position="1"/>
        <end position="99"/>
    </location>
</feature>
<dbReference type="AlphaFoldDB" id="A0AAD4UAW4"/>